<protein>
    <submittedName>
        <fullName evidence="1">Uncharacterized protein</fullName>
    </submittedName>
</protein>
<organism evidence="1 2">
    <name type="scientific">Candidatus Caccopulliclostridium gallistercoris</name>
    <dbReference type="NCBI Taxonomy" id="2840719"/>
    <lineage>
        <taxon>Bacteria</taxon>
        <taxon>Bacillati</taxon>
        <taxon>Bacillota</taxon>
        <taxon>Clostridia</taxon>
        <taxon>Candidatus Caccopulliclostridium</taxon>
    </lineage>
</organism>
<accession>A0A9D1NEF8</accession>
<name>A0A9D1NEF8_9FIRM</name>
<evidence type="ECO:0000313" key="1">
    <source>
        <dbReference type="EMBL" id="HIV01619.1"/>
    </source>
</evidence>
<reference evidence="1" key="1">
    <citation type="submission" date="2020-10" db="EMBL/GenBank/DDBJ databases">
        <authorList>
            <person name="Gilroy R."/>
        </authorList>
    </citation>
    <scope>NUCLEOTIDE SEQUENCE</scope>
    <source>
        <strain evidence="1">CHK186-9395</strain>
    </source>
</reference>
<dbReference type="EMBL" id="DVOJ01000013">
    <property type="protein sequence ID" value="HIV01619.1"/>
    <property type="molecule type" value="Genomic_DNA"/>
</dbReference>
<sequence length="324" mass="37518">MTTTILLILNLAVYFSIVGIVTAEEVIRRKVVRNKGLSNKQKKDIEAIEGYDKAKQQNKNKAMLKNQKKLNSRKFRYKFAKHILKAAKKKRFVFNRHYTISDLTTKDSRKVKDLRKISLNEAYANYFELKSELKEGRKSKKYSKKATQYKEKAQEISSKYPKEQKNIGFYERTIELPDGETHIDHRTQINCHSQVGMDKFKGYVQENYSEPKHHRPTIVEMNFNGVNKTSVASPSEECLEYGKIMLMKEALELASSSDYAASVFPIRVMQADTKAGKTNEGRIKAVEIARYEDASQLEMAINDAQMAFYNKYLKNKETETTQDM</sequence>
<proteinExistence type="predicted"/>
<evidence type="ECO:0000313" key="2">
    <source>
        <dbReference type="Proteomes" id="UP000886861"/>
    </source>
</evidence>
<reference evidence="1" key="2">
    <citation type="journal article" date="2021" name="PeerJ">
        <title>Extensive microbial diversity within the chicken gut microbiome revealed by metagenomics and culture.</title>
        <authorList>
            <person name="Gilroy R."/>
            <person name="Ravi A."/>
            <person name="Getino M."/>
            <person name="Pursley I."/>
            <person name="Horton D.L."/>
            <person name="Alikhan N.F."/>
            <person name="Baker D."/>
            <person name="Gharbi K."/>
            <person name="Hall N."/>
            <person name="Watson M."/>
            <person name="Adriaenssens E.M."/>
            <person name="Foster-Nyarko E."/>
            <person name="Jarju S."/>
            <person name="Secka A."/>
            <person name="Antonio M."/>
            <person name="Oren A."/>
            <person name="Chaudhuri R.R."/>
            <person name="La Ragione R."/>
            <person name="Hildebrand F."/>
            <person name="Pallen M.J."/>
        </authorList>
    </citation>
    <scope>NUCLEOTIDE SEQUENCE</scope>
    <source>
        <strain evidence="1">CHK186-9395</strain>
    </source>
</reference>
<dbReference type="AlphaFoldDB" id="A0A9D1NEF8"/>
<gene>
    <name evidence="1" type="ORF">IAA62_03600</name>
</gene>
<comment type="caution">
    <text evidence="1">The sequence shown here is derived from an EMBL/GenBank/DDBJ whole genome shotgun (WGS) entry which is preliminary data.</text>
</comment>
<dbReference type="Proteomes" id="UP000886861">
    <property type="component" value="Unassembled WGS sequence"/>
</dbReference>